<reference evidence="1 2" key="1">
    <citation type="submission" date="2020-08" db="EMBL/GenBank/DDBJ databases">
        <title>Draft genome sequencing of an Anaerocolumna strain isolated from anoxic soil subjected to BSD treatment.</title>
        <authorList>
            <person name="Uek A."/>
            <person name="Tonouchi A."/>
        </authorList>
    </citation>
    <scope>NUCLEOTIDE SEQUENCE [LARGE SCALE GENOMIC DNA]</scope>
    <source>
        <strain evidence="1 2">CTTW</strain>
    </source>
</reference>
<accession>A0A7I8DMB2</accession>
<reference evidence="1 2" key="2">
    <citation type="submission" date="2020-08" db="EMBL/GenBank/DDBJ databases">
        <authorList>
            <person name="Ueki A."/>
            <person name="Tonouchi A."/>
        </authorList>
    </citation>
    <scope>NUCLEOTIDE SEQUENCE [LARGE SCALE GENOMIC DNA]</scope>
    <source>
        <strain evidence="1 2">CTTW</strain>
    </source>
</reference>
<name>A0A7I8DMB2_9FIRM</name>
<sequence>MMRQYESKPTYYIWKTNDSDEDDICKQKLYWQSMGFRTVVFQDGDCNKDINIAMKAIIQNHLRSS</sequence>
<evidence type="ECO:0000313" key="2">
    <source>
        <dbReference type="Proteomes" id="UP000515703"/>
    </source>
</evidence>
<dbReference type="EMBL" id="AP023368">
    <property type="protein sequence ID" value="BCJ98464.1"/>
    <property type="molecule type" value="Genomic_DNA"/>
</dbReference>
<dbReference type="RefSeq" id="WP_185258792.1">
    <property type="nucleotide sequence ID" value="NZ_AP023368.1"/>
</dbReference>
<organism evidence="1 2">
    <name type="scientific">Anaerocolumna chitinilytica</name>
    <dbReference type="NCBI Taxonomy" id="1727145"/>
    <lineage>
        <taxon>Bacteria</taxon>
        <taxon>Bacillati</taxon>
        <taxon>Bacillota</taxon>
        <taxon>Clostridia</taxon>
        <taxon>Lachnospirales</taxon>
        <taxon>Lachnospiraceae</taxon>
        <taxon>Anaerocolumna</taxon>
    </lineage>
</organism>
<dbReference type="AlphaFoldDB" id="A0A7I8DMB2"/>
<dbReference type="Proteomes" id="UP000515703">
    <property type="component" value="Chromosome"/>
</dbReference>
<dbReference type="KEGG" id="acht:bsdcttw_15050"/>
<gene>
    <name evidence="1" type="ORF">bsdcttw_15050</name>
</gene>
<protein>
    <recommendedName>
        <fullName evidence="3">DUF559 domain-containing protein</fullName>
    </recommendedName>
</protein>
<keyword evidence="2" id="KW-1185">Reference proteome</keyword>
<proteinExistence type="predicted"/>
<evidence type="ECO:0008006" key="3">
    <source>
        <dbReference type="Google" id="ProtNLM"/>
    </source>
</evidence>
<evidence type="ECO:0000313" key="1">
    <source>
        <dbReference type="EMBL" id="BCJ98464.1"/>
    </source>
</evidence>